<keyword evidence="3 6" id="KW-1133">Transmembrane helix</keyword>
<evidence type="ECO:0000256" key="3">
    <source>
        <dbReference type="ARBA" id="ARBA00022989"/>
    </source>
</evidence>
<feature type="transmembrane region" description="Helical" evidence="6">
    <location>
        <begin position="781"/>
        <end position="803"/>
    </location>
</feature>
<dbReference type="Pfam" id="PF01825">
    <property type="entry name" value="GPS"/>
    <property type="match status" value="1"/>
</dbReference>
<feature type="transmembrane region" description="Helical" evidence="6">
    <location>
        <begin position="853"/>
        <end position="877"/>
    </location>
</feature>
<keyword evidence="4 6" id="KW-0472">Membrane</keyword>
<feature type="transmembrane region" description="Helical" evidence="6">
    <location>
        <begin position="898"/>
        <end position="920"/>
    </location>
</feature>
<evidence type="ECO:0000313" key="10">
    <source>
        <dbReference type="Proteomes" id="UP001153714"/>
    </source>
</evidence>
<feature type="domain" description="GAIN-B" evidence="7">
    <location>
        <begin position="571"/>
        <end position="764"/>
    </location>
</feature>
<feature type="transmembrane region" description="Helical" evidence="6">
    <location>
        <begin position="940"/>
        <end position="966"/>
    </location>
</feature>
<dbReference type="PANTHER" id="PTHR47767">
    <property type="entry name" value="ADHESION G PROTEIN-COUPLED RECEPTOR G7"/>
    <property type="match status" value="1"/>
</dbReference>
<dbReference type="InterPro" id="IPR046338">
    <property type="entry name" value="GAIN_dom_sf"/>
</dbReference>
<dbReference type="GO" id="GO:0016020">
    <property type="term" value="C:membrane"/>
    <property type="evidence" value="ECO:0007669"/>
    <property type="project" value="UniProtKB-SubCell"/>
</dbReference>
<dbReference type="PROSITE" id="PS50261">
    <property type="entry name" value="G_PROTEIN_RECEP_F2_4"/>
    <property type="match status" value="1"/>
</dbReference>
<organism evidence="9 10">
    <name type="scientific">Diatraea saccharalis</name>
    <name type="common">sugarcane borer</name>
    <dbReference type="NCBI Taxonomy" id="40085"/>
    <lineage>
        <taxon>Eukaryota</taxon>
        <taxon>Metazoa</taxon>
        <taxon>Ecdysozoa</taxon>
        <taxon>Arthropoda</taxon>
        <taxon>Hexapoda</taxon>
        <taxon>Insecta</taxon>
        <taxon>Pterygota</taxon>
        <taxon>Neoptera</taxon>
        <taxon>Endopterygota</taxon>
        <taxon>Lepidoptera</taxon>
        <taxon>Glossata</taxon>
        <taxon>Ditrysia</taxon>
        <taxon>Pyraloidea</taxon>
        <taxon>Crambidae</taxon>
        <taxon>Crambinae</taxon>
        <taxon>Diatraea</taxon>
    </lineage>
</organism>
<accession>A0A9N9WKM8</accession>
<dbReference type="Proteomes" id="UP001153714">
    <property type="component" value="Chromosome 9"/>
</dbReference>
<dbReference type="InterPro" id="IPR000203">
    <property type="entry name" value="GPS"/>
</dbReference>
<dbReference type="SMART" id="SM00303">
    <property type="entry name" value="GPS"/>
    <property type="match status" value="1"/>
</dbReference>
<comment type="subcellular location">
    <subcellularLocation>
        <location evidence="1">Membrane</location>
        <topology evidence="1">Multi-pass membrane protein</topology>
    </subcellularLocation>
</comment>
<keyword evidence="5" id="KW-1015">Disulfide bond</keyword>
<evidence type="ECO:0000259" key="7">
    <source>
        <dbReference type="PROSITE" id="PS50221"/>
    </source>
</evidence>
<dbReference type="GO" id="GO:0004930">
    <property type="term" value="F:G protein-coupled receptor activity"/>
    <property type="evidence" value="ECO:0007669"/>
    <property type="project" value="InterPro"/>
</dbReference>
<evidence type="ECO:0000259" key="8">
    <source>
        <dbReference type="PROSITE" id="PS50261"/>
    </source>
</evidence>
<name>A0A9N9WKM8_9NEOP</name>
<proteinExistence type="predicted"/>
<dbReference type="Gene3D" id="2.60.220.50">
    <property type="match status" value="1"/>
</dbReference>
<evidence type="ECO:0000256" key="4">
    <source>
        <dbReference type="ARBA" id="ARBA00023136"/>
    </source>
</evidence>
<dbReference type="InterPro" id="IPR057244">
    <property type="entry name" value="GAIN_B"/>
</dbReference>
<feature type="transmembrane region" description="Helical" evidence="6">
    <location>
        <begin position="815"/>
        <end position="833"/>
    </location>
</feature>
<evidence type="ECO:0000256" key="1">
    <source>
        <dbReference type="ARBA" id="ARBA00004141"/>
    </source>
</evidence>
<dbReference type="Gene3D" id="1.20.1070.10">
    <property type="entry name" value="Rhodopsin 7-helix transmembrane proteins"/>
    <property type="match status" value="1"/>
</dbReference>
<dbReference type="OrthoDB" id="10037534at2759"/>
<dbReference type="AlphaFoldDB" id="A0A9N9WKM8"/>
<dbReference type="CDD" id="cd15040">
    <property type="entry name" value="7tmB2_Adhesion"/>
    <property type="match status" value="1"/>
</dbReference>
<keyword evidence="10" id="KW-1185">Reference proteome</keyword>
<keyword evidence="2 6" id="KW-0812">Transmembrane</keyword>
<dbReference type="InterPro" id="IPR000832">
    <property type="entry name" value="GPCR_2_secretin-like"/>
</dbReference>
<protein>
    <submittedName>
        <fullName evidence="9">Uncharacterized protein</fullName>
    </submittedName>
</protein>
<evidence type="ECO:0000256" key="2">
    <source>
        <dbReference type="ARBA" id="ARBA00022692"/>
    </source>
</evidence>
<dbReference type="InterPro" id="IPR017981">
    <property type="entry name" value="GPCR_2-like_7TM"/>
</dbReference>
<dbReference type="PANTHER" id="PTHR47767:SF1">
    <property type="entry name" value="ADHESION G PROTEIN-COUPLED RECEPTOR G7"/>
    <property type="match status" value="1"/>
</dbReference>
<reference evidence="9" key="1">
    <citation type="submission" date="2021-12" db="EMBL/GenBank/DDBJ databases">
        <authorList>
            <person name="King R."/>
        </authorList>
    </citation>
    <scope>NUCLEOTIDE SEQUENCE</scope>
</reference>
<dbReference type="GO" id="GO:0007166">
    <property type="term" value="P:cell surface receptor signaling pathway"/>
    <property type="evidence" value="ECO:0007669"/>
    <property type="project" value="InterPro"/>
</dbReference>
<feature type="domain" description="G-protein coupled receptors family 2 profile 2" evidence="8">
    <location>
        <begin position="779"/>
        <end position="1037"/>
    </location>
</feature>
<evidence type="ECO:0000256" key="6">
    <source>
        <dbReference type="SAM" id="Phobius"/>
    </source>
</evidence>
<feature type="transmembrane region" description="Helical" evidence="6">
    <location>
        <begin position="1015"/>
        <end position="1035"/>
    </location>
</feature>
<evidence type="ECO:0000256" key="5">
    <source>
        <dbReference type="ARBA" id="ARBA00023157"/>
    </source>
</evidence>
<evidence type="ECO:0000313" key="9">
    <source>
        <dbReference type="EMBL" id="CAG9796488.1"/>
    </source>
</evidence>
<dbReference type="InterPro" id="IPR053066">
    <property type="entry name" value="ADGR_G7"/>
</dbReference>
<feature type="transmembrane region" description="Helical" evidence="6">
    <location>
        <begin position="987"/>
        <end position="1009"/>
    </location>
</feature>
<reference evidence="9" key="2">
    <citation type="submission" date="2022-10" db="EMBL/GenBank/DDBJ databases">
        <authorList>
            <consortium name="ENA_rothamsted_submissions"/>
            <consortium name="culmorum"/>
            <person name="King R."/>
        </authorList>
    </citation>
    <scope>NUCLEOTIDE SEQUENCE</scope>
</reference>
<sequence length="1065" mass="121633">MRTETCNLEHPTLCLYLNDLNYPAKCPEGYYAFRHMFDDGSCYGIEKSNKSLTYKDFSKQCKKPMGQGDNMDSRKLIFTKVAELIHMPNYSWCWFSSFTENHKYINSNNNTDIEPFIYKETTSHMKNIINNVGTIALLDSSSTLSCMACEADIIYGETELFFEYDIIKNKIYLTIYFPSGLWKYNQNDRGVQCFSDAKGFFKVIEVFETISHVTCNNLSTNLSFSSENKFIEKSIYEINLVTDRSASYWCEGHTKNFSLITTEKIVVNPQGRQVHVFSLVMEIFICLDEINDIMQLNSIGLTENLNEILQAEKVIIMDVLDYKMNTMQVVLHVHVSINDTYKIEALNLLVTYHNLLHKIDTKFPSYNYTLINMSSSVYCLPAISQDSIPLYWDLTPIGHIAAPKQFCLQSNGLPVNRHCFGSYLLGSFWGMVKGRCDKSYEPSITTTLLFNFIQGKLENEFVTRFLTSGLQKVLGNTDIIIPADIYYLSISFQQILNIAHKNETFVETGDIQNIAWAVDRIMAVNKNNLRLAQTLNSTNVILDSINDIITMISRESFNSFTNKTIKKYNAYQLAIEPRFVVQISYPRLTNITGLAIINSENSDQFNEMQITPLYENMTLKEVLSIEHLEVATWFPNIAISNLQNNSNKDEYMHMVINVFSEDVIFQQLNKTSYVINSRIIEVEIPGYSTNSEFSIPIIFKNINHTAGIVSRMCGYWDFHSNTGNIPGKWSDRGCTLIANVKNMTICECYHLTHFGQLININIDRDLKDTIIVSGHQKALNIITLIGSSLSITGIIGIWITAIVFDLWRKKTGTKVLLQLSTAIALPLILIVFFNVDNSFIVEMHDINQNSQHLKIICIILGAIFHYSVLTNFMWMLITAILQFLRYVRVLGVSRPSKFMIKLALIGWGLPSIPVIIVLILDRENYIPRPDSERRICYPSGIYMMLGVVLPVSLILIVNIILFISVIKAISRKSDMRTNDRSLVCAQFRLSIFLFFLLGLTWVFGIMSFSGSVICSYIFCLTSTVQGFVLFIYFIICDPSTRNLWVTVMKPQFLSSRNSITTISSG</sequence>
<dbReference type="Pfam" id="PF00002">
    <property type="entry name" value="7tm_2"/>
    <property type="match status" value="1"/>
</dbReference>
<dbReference type="PRINTS" id="PR00249">
    <property type="entry name" value="GPCRSECRETIN"/>
</dbReference>
<dbReference type="EMBL" id="OU893340">
    <property type="protein sequence ID" value="CAG9796488.1"/>
    <property type="molecule type" value="Genomic_DNA"/>
</dbReference>
<gene>
    <name evidence="9" type="ORF">DIATSA_LOCUS13679</name>
</gene>
<dbReference type="PROSITE" id="PS50221">
    <property type="entry name" value="GAIN_B"/>
    <property type="match status" value="1"/>
</dbReference>